<sequence length="258" mass="28171">MIALQGVCKTFDGGASYAVRDVNLEIPAHTFVAVVGDSGSGKTTLLKTINRLIEPEAGEVCIDGEPVRSVPPHELRRRIGYVFQGVGLFPHLSIAENIGITPQLAGWPDDAIRARVEELIDLVCLPRAYLTRMPAELSGGQRQRVGIARALAARPAIVLMDEPFGALDPVTRDGLGGECRRLHEHMQLTTVMVTHDILEAVLLADRIVVMRRGRIVADGEPHELLAGHPDPAVSTLMDMPRRQAARVRSLLEERTAHE</sequence>
<dbReference type="EMBL" id="AUZX01015266">
    <property type="protein sequence ID" value="EQD29502.1"/>
    <property type="molecule type" value="Genomic_DNA"/>
</dbReference>
<reference evidence="6" key="1">
    <citation type="submission" date="2013-08" db="EMBL/GenBank/DDBJ databases">
        <authorList>
            <person name="Mendez C."/>
            <person name="Richter M."/>
            <person name="Ferrer M."/>
            <person name="Sanchez J."/>
        </authorList>
    </citation>
    <scope>NUCLEOTIDE SEQUENCE</scope>
</reference>
<proteinExistence type="inferred from homology"/>
<dbReference type="Pfam" id="PF00005">
    <property type="entry name" value="ABC_tran"/>
    <property type="match status" value="1"/>
</dbReference>
<evidence type="ECO:0000256" key="2">
    <source>
        <dbReference type="ARBA" id="ARBA00022448"/>
    </source>
</evidence>
<organism evidence="6">
    <name type="scientific">mine drainage metagenome</name>
    <dbReference type="NCBI Taxonomy" id="410659"/>
    <lineage>
        <taxon>unclassified sequences</taxon>
        <taxon>metagenomes</taxon>
        <taxon>ecological metagenomes</taxon>
    </lineage>
</organism>
<dbReference type="Gene3D" id="3.40.50.300">
    <property type="entry name" value="P-loop containing nucleotide triphosphate hydrolases"/>
    <property type="match status" value="1"/>
</dbReference>
<dbReference type="PANTHER" id="PTHR43117:SF4">
    <property type="entry name" value="OSMOPROTECTANT IMPORT ATP-BINDING PROTEIN OSMV"/>
    <property type="match status" value="1"/>
</dbReference>
<protein>
    <submittedName>
        <fullName evidence="6">Glycine betaine/carnitine/choline/choline sulfate ABC transporter (ATP-binding protein)</fullName>
    </submittedName>
</protein>
<comment type="caution">
    <text evidence="6">The sequence shown here is derived from an EMBL/GenBank/DDBJ whole genome shotgun (WGS) entry which is preliminary data.</text>
</comment>
<keyword evidence="4 6" id="KW-0067">ATP-binding</keyword>
<dbReference type="PANTHER" id="PTHR43117">
    <property type="entry name" value="OSMOPROTECTANT IMPORT ATP-BINDING PROTEIN OSMV"/>
    <property type="match status" value="1"/>
</dbReference>
<accession>T0YCJ8</accession>
<comment type="similarity">
    <text evidence="1">Belongs to the ABC transporter superfamily.</text>
</comment>
<evidence type="ECO:0000313" key="6">
    <source>
        <dbReference type="EMBL" id="EQD29502.1"/>
    </source>
</evidence>
<dbReference type="SUPFAM" id="SSF52540">
    <property type="entry name" value="P-loop containing nucleoside triphosphate hydrolases"/>
    <property type="match status" value="1"/>
</dbReference>
<dbReference type="GO" id="GO:0016887">
    <property type="term" value="F:ATP hydrolysis activity"/>
    <property type="evidence" value="ECO:0007669"/>
    <property type="project" value="InterPro"/>
</dbReference>
<evidence type="ECO:0000259" key="5">
    <source>
        <dbReference type="PROSITE" id="PS50893"/>
    </source>
</evidence>
<evidence type="ECO:0000256" key="1">
    <source>
        <dbReference type="ARBA" id="ARBA00005417"/>
    </source>
</evidence>
<name>T0YCJ8_9ZZZZ</name>
<feature type="domain" description="ABC transporter" evidence="5">
    <location>
        <begin position="2"/>
        <end position="237"/>
    </location>
</feature>
<dbReference type="InterPro" id="IPR003593">
    <property type="entry name" value="AAA+_ATPase"/>
</dbReference>
<dbReference type="InterPro" id="IPR017871">
    <property type="entry name" value="ABC_transporter-like_CS"/>
</dbReference>
<dbReference type="PROSITE" id="PS50893">
    <property type="entry name" value="ABC_TRANSPORTER_2"/>
    <property type="match status" value="1"/>
</dbReference>
<dbReference type="GO" id="GO:0005524">
    <property type="term" value="F:ATP binding"/>
    <property type="evidence" value="ECO:0007669"/>
    <property type="project" value="UniProtKB-KW"/>
</dbReference>
<evidence type="ECO:0000256" key="4">
    <source>
        <dbReference type="ARBA" id="ARBA00022840"/>
    </source>
</evidence>
<dbReference type="InterPro" id="IPR003439">
    <property type="entry name" value="ABC_transporter-like_ATP-bd"/>
</dbReference>
<reference evidence="6" key="2">
    <citation type="journal article" date="2014" name="ISME J.">
        <title>Microbial stratification in low pH oxic and suboxic macroscopic growths along an acid mine drainage.</title>
        <authorList>
            <person name="Mendez-Garcia C."/>
            <person name="Mesa V."/>
            <person name="Sprenger R.R."/>
            <person name="Richter M."/>
            <person name="Diez M.S."/>
            <person name="Solano J."/>
            <person name="Bargiela R."/>
            <person name="Golyshina O.V."/>
            <person name="Manteca A."/>
            <person name="Ramos J.L."/>
            <person name="Gallego J.R."/>
            <person name="Llorente I."/>
            <person name="Martins Dos Santos V.A."/>
            <person name="Jensen O.N."/>
            <person name="Pelaez A.I."/>
            <person name="Sanchez J."/>
            <person name="Ferrer M."/>
        </authorList>
    </citation>
    <scope>NUCLEOTIDE SEQUENCE</scope>
</reference>
<keyword evidence="3" id="KW-0547">Nucleotide-binding</keyword>
<keyword evidence="2" id="KW-0813">Transport</keyword>
<dbReference type="FunFam" id="3.40.50.300:FF:000425">
    <property type="entry name" value="Probable ABC transporter, ATP-binding subunit"/>
    <property type="match status" value="1"/>
</dbReference>
<dbReference type="InterPro" id="IPR027417">
    <property type="entry name" value="P-loop_NTPase"/>
</dbReference>
<dbReference type="AlphaFoldDB" id="T0YCJ8"/>
<evidence type="ECO:0000256" key="3">
    <source>
        <dbReference type="ARBA" id="ARBA00022741"/>
    </source>
</evidence>
<dbReference type="PROSITE" id="PS00211">
    <property type="entry name" value="ABC_TRANSPORTER_1"/>
    <property type="match status" value="1"/>
</dbReference>
<dbReference type="SMART" id="SM00382">
    <property type="entry name" value="AAA"/>
    <property type="match status" value="1"/>
</dbReference>
<gene>
    <name evidence="6" type="ORF">B1A_20678</name>
</gene>